<proteinExistence type="predicted"/>
<dbReference type="EMBL" id="CP060414">
    <property type="protein sequence ID" value="QNT60153.2"/>
    <property type="molecule type" value="Genomic_DNA"/>
</dbReference>
<name>A0ACD0ZPP4_9NEIS</name>
<sequence length="381" mass="41228">MNPYQKAGQAMNNRRYDLSDLKAAAAGRWPEIHAALGIPREYLNPRKHCPCPYCGGKDRYRYTDYQGTGAFICNQCTPDGGSGFDLLMLVFGYDFATAANETAALLGFSDGQAGQHRPRAPLPPAKPAAPPKDKQAALLNLWHEAVPISGQDPAAQYLHGRGIPDTAFQTALNIRYHAALPLWATDTDGQAAKPLLIGHFPAMLAAVTTADDQLQGLHKTYLDAVYTKPYGENGNHAPAFTKLNIHHPHTGEPLPAKKMQSRLPDALKGAAVHLFQPDAQGRLIVAEGIETAFAARALFGLPAVAALSAYGMASFIWPSETQELFICADHDDNRTGIKAAHSLAVRAIKAGIKARIWQPETAGFDALDELNRRQDEQTAPP</sequence>
<dbReference type="Proteomes" id="UP000516412">
    <property type="component" value="Chromosome"/>
</dbReference>
<evidence type="ECO:0000313" key="1">
    <source>
        <dbReference type="EMBL" id="QNT60153.2"/>
    </source>
</evidence>
<protein>
    <submittedName>
        <fullName evidence="1">Toprim domain protein</fullName>
    </submittedName>
</protein>
<reference evidence="1" key="1">
    <citation type="submission" date="2024-06" db="EMBL/GenBank/DDBJ databases">
        <title>Complete Genome Sequence of mouse commensal type strain Neisseria musculi.</title>
        <authorList>
            <person name="Thapa E."/>
            <person name="Aluvathingal J."/>
            <person name="Nadendla S."/>
            <person name="Mehta A."/>
            <person name="Tettelin H."/>
            <person name="Weyand N.J."/>
        </authorList>
    </citation>
    <scope>NUCLEOTIDE SEQUENCE</scope>
    <source>
        <strain evidence="1">NW831</strain>
    </source>
</reference>
<accession>A0ACD0ZPP4</accession>
<gene>
    <name evidence="1" type="ORF">H7A79_1767</name>
</gene>
<keyword evidence="2" id="KW-1185">Reference proteome</keyword>
<organism evidence="1 2">
    <name type="scientific">Neisseria musculi</name>
    <dbReference type="NCBI Taxonomy" id="1815583"/>
    <lineage>
        <taxon>Bacteria</taxon>
        <taxon>Pseudomonadati</taxon>
        <taxon>Pseudomonadota</taxon>
        <taxon>Betaproteobacteria</taxon>
        <taxon>Neisseriales</taxon>
        <taxon>Neisseriaceae</taxon>
        <taxon>Neisseria</taxon>
    </lineage>
</organism>
<evidence type="ECO:0000313" key="2">
    <source>
        <dbReference type="Proteomes" id="UP000516412"/>
    </source>
</evidence>